<evidence type="ECO:0000313" key="10">
    <source>
        <dbReference type="Proteomes" id="UP000187735"/>
    </source>
</evidence>
<keyword evidence="4 7" id="KW-0812">Transmembrane</keyword>
<reference evidence="9 10" key="1">
    <citation type="journal article" date="2016" name="Front. Microbiol.">
        <title>Fuerstia marisgermanicae gen. nov., sp. nov., an Unusual Member of the Phylum Planctomycetes from the German Wadden Sea.</title>
        <authorList>
            <person name="Kohn T."/>
            <person name="Heuer A."/>
            <person name="Jogler M."/>
            <person name="Vollmers J."/>
            <person name="Boedeker C."/>
            <person name="Bunk B."/>
            <person name="Rast P."/>
            <person name="Borchert D."/>
            <person name="Glockner I."/>
            <person name="Freese H.M."/>
            <person name="Klenk H.P."/>
            <person name="Overmann J."/>
            <person name="Kaster A.K."/>
            <person name="Rohde M."/>
            <person name="Wiegand S."/>
            <person name="Jogler C."/>
        </authorList>
    </citation>
    <scope>NUCLEOTIDE SEQUENCE [LARGE SCALE GENOMIC DNA]</scope>
    <source>
        <strain evidence="9 10">NH11</strain>
    </source>
</reference>
<dbReference type="KEGG" id="fmr:Fuma_01355"/>
<gene>
    <name evidence="9" type="primary">epsF_3</name>
    <name evidence="9" type="ORF">Fuma_01355</name>
</gene>
<evidence type="ECO:0000259" key="8">
    <source>
        <dbReference type="Pfam" id="PF00482"/>
    </source>
</evidence>
<dbReference type="OrthoDB" id="9805682at2"/>
<feature type="transmembrane region" description="Helical" evidence="7">
    <location>
        <begin position="313"/>
        <end position="343"/>
    </location>
</feature>
<dbReference type="RefSeq" id="WP_077023472.1">
    <property type="nucleotide sequence ID" value="NZ_CP017641.1"/>
</dbReference>
<dbReference type="InterPro" id="IPR003004">
    <property type="entry name" value="GspF/PilC"/>
</dbReference>
<feature type="domain" description="Type II secretion system protein GspF" evidence="8">
    <location>
        <begin position="15"/>
        <end position="128"/>
    </location>
</feature>
<evidence type="ECO:0000256" key="1">
    <source>
        <dbReference type="ARBA" id="ARBA00004651"/>
    </source>
</evidence>
<dbReference type="AlphaFoldDB" id="A0A1P8WCJ9"/>
<evidence type="ECO:0000256" key="4">
    <source>
        <dbReference type="ARBA" id="ARBA00022692"/>
    </source>
</evidence>
<accession>A0A1P8WCJ9</accession>
<dbReference type="STRING" id="1891926.Fuma_01355"/>
<dbReference type="PANTHER" id="PTHR30012">
    <property type="entry name" value="GENERAL SECRETION PATHWAY PROTEIN"/>
    <property type="match status" value="1"/>
</dbReference>
<dbReference type="Proteomes" id="UP000187735">
    <property type="component" value="Chromosome"/>
</dbReference>
<evidence type="ECO:0000313" key="9">
    <source>
        <dbReference type="EMBL" id="APZ91764.1"/>
    </source>
</evidence>
<evidence type="ECO:0000256" key="2">
    <source>
        <dbReference type="ARBA" id="ARBA00005745"/>
    </source>
</evidence>
<feature type="transmembrane region" description="Helical" evidence="7">
    <location>
        <begin position="160"/>
        <end position="180"/>
    </location>
</feature>
<evidence type="ECO:0000256" key="7">
    <source>
        <dbReference type="SAM" id="Phobius"/>
    </source>
</evidence>
<name>A0A1P8WCJ9_9PLAN</name>
<evidence type="ECO:0000256" key="6">
    <source>
        <dbReference type="ARBA" id="ARBA00023136"/>
    </source>
</evidence>
<keyword evidence="10" id="KW-1185">Reference proteome</keyword>
<feature type="transmembrane region" description="Helical" evidence="7">
    <location>
        <begin position="110"/>
        <end position="128"/>
    </location>
</feature>
<keyword evidence="5 7" id="KW-1133">Transmembrane helix</keyword>
<dbReference type="EMBL" id="CP017641">
    <property type="protein sequence ID" value="APZ91764.1"/>
    <property type="molecule type" value="Genomic_DNA"/>
</dbReference>
<keyword evidence="6 7" id="KW-0472">Membrane</keyword>
<dbReference type="Pfam" id="PF00482">
    <property type="entry name" value="T2SSF"/>
    <property type="match status" value="1"/>
</dbReference>
<evidence type="ECO:0000256" key="5">
    <source>
        <dbReference type="ARBA" id="ARBA00022989"/>
    </source>
</evidence>
<dbReference type="GO" id="GO:0005886">
    <property type="term" value="C:plasma membrane"/>
    <property type="evidence" value="ECO:0007669"/>
    <property type="project" value="UniProtKB-SubCell"/>
</dbReference>
<proteinExistence type="inferred from homology"/>
<comment type="subcellular location">
    <subcellularLocation>
        <location evidence="1">Cell membrane</location>
        <topology evidence="1">Multi-pass membrane protein</topology>
    </subcellularLocation>
</comment>
<dbReference type="PANTHER" id="PTHR30012:SF0">
    <property type="entry name" value="TYPE II SECRETION SYSTEM PROTEIN F-RELATED"/>
    <property type="match status" value="1"/>
</dbReference>
<keyword evidence="3" id="KW-1003">Cell membrane</keyword>
<dbReference type="Gene3D" id="1.20.81.30">
    <property type="entry name" value="Type II secretion system (T2SS), domain F"/>
    <property type="match status" value="2"/>
</dbReference>
<comment type="similarity">
    <text evidence="2">Belongs to the GSP F family.</text>
</comment>
<protein>
    <submittedName>
        <fullName evidence="9">General secretion pathway protein F</fullName>
    </submittedName>
</protein>
<sequence>MPATLEDISNLSHEVRALVNAGLPLESHLADAASGHGRQLEQLTQSISQSLAEGKPLDDAIRENKSGAPRMLAAAVAAGVQSGELGQTIEMLGDMADDLVDLRRRILQSLSYPLTVIAVALLLFFVYVRHFLVTVRDLFQDHDMHGAVWLRWCLDIDHQYWWWPLIVPVLGLAFAAVWVISGRAASMAFRGPERLLFLLPGVNGMIRDLRFYHLSRMLSLLIDRQIPLTQSLRLAGASSGDARLDAACQSAAVQVENGNLPTMPKRGSWTSGTLPPLLQVCLQHAANNEEQLKLRLRSVFGYYRRRLHISVLWLRNVVPIAMFIILGGGSVVLYAITVFWPVVELYYELPFNS</sequence>
<evidence type="ECO:0000256" key="3">
    <source>
        <dbReference type="ARBA" id="ARBA00022475"/>
    </source>
</evidence>
<organism evidence="9 10">
    <name type="scientific">Fuerstiella marisgermanici</name>
    <dbReference type="NCBI Taxonomy" id="1891926"/>
    <lineage>
        <taxon>Bacteria</taxon>
        <taxon>Pseudomonadati</taxon>
        <taxon>Planctomycetota</taxon>
        <taxon>Planctomycetia</taxon>
        <taxon>Planctomycetales</taxon>
        <taxon>Planctomycetaceae</taxon>
        <taxon>Fuerstiella</taxon>
    </lineage>
</organism>
<dbReference type="InterPro" id="IPR018076">
    <property type="entry name" value="T2SS_GspF_dom"/>
</dbReference>
<dbReference type="InterPro" id="IPR042094">
    <property type="entry name" value="T2SS_GspF_sf"/>
</dbReference>